<gene>
    <name evidence="2" type="ORF">NEILACOT_04550</name>
</gene>
<accession>D0WAH9</accession>
<evidence type="ECO:0000313" key="3">
    <source>
        <dbReference type="Proteomes" id="UP000003843"/>
    </source>
</evidence>
<sequence>MQIIIFLNLLLSGPVMVCYDLYFFPCIAPVRRKRRVMRVGMWVKAAF</sequence>
<dbReference type="AlphaFoldDB" id="D0WAH9"/>
<evidence type="ECO:0000313" key="2">
    <source>
        <dbReference type="EMBL" id="EEZ75448.1"/>
    </source>
</evidence>
<evidence type="ECO:0000256" key="1">
    <source>
        <dbReference type="SAM" id="Phobius"/>
    </source>
</evidence>
<proteinExistence type="predicted"/>
<organism evidence="2 3">
    <name type="scientific">Neisseria lactamica ATCC 23970</name>
    <dbReference type="NCBI Taxonomy" id="546265"/>
    <lineage>
        <taxon>Bacteria</taxon>
        <taxon>Pseudomonadati</taxon>
        <taxon>Pseudomonadota</taxon>
        <taxon>Betaproteobacteria</taxon>
        <taxon>Neisseriales</taxon>
        <taxon>Neisseriaceae</taxon>
        <taxon>Neisseria</taxon>
    </lineage>
</organism>
<keyword evidence="1" id="KW-1133">Transmembrane helix</keyword>
<protein>
    <submittedName>
        <fullName evidence="2">Uncharacterized protein</fullName>
    </submittedName>
</protein>
<dbReference type="Proteomes" id="UP000003843">
    <property type="component" value="Unassembled WGS sequence"/>
</dbReference>
<dbReference type="EMBL" id="ACEQ02000017">
    <property type="protein sequence ID" value="EEZ75448.1"/>
    <property type="molecule type" value="Genomic_DNA"/>
</dbReference>
<name>D0WAH9_NEILA</name>
<keyword evidence="1" id="KW-0812">Transmembrane</keyword>
<keyword evidence="1" id="KW-0472">Membrane</keyword>
<reference evidence="2 3" key="1">
    <citation type="submission" date="2009-10" db="EMBL/GenBank/DDBJ databases">
        <authorList>
            <person name="Weinstock G."/>
            <person name="Sodergren E."/>
            <person name="Clifton S."/>
            <person name="Fulton L."/>
            <person name="Fulton B."/>
            <person name="Courtney L."/>
            <person name="Fronick C."/>
            <person name="Harrison M."/>
            <person name="Strong C."/>
            <person name="Farmer C."/>
            <person name="Delahaunty K."/>
            <person name="Markovic C."/>
            <person name="Hall O."/>
            <person name="Minx P."/>
            <person name="Tomlinson C."/>
            <person name="Mitreva M."/>
            <person name="Nelson J."/>
            <person name="Hou S."/>
            <person name="Wollam A."/>
            <person name="Pepin K.H."/>
            <person name="Johnson M."/>
            <person name="Bhonagiri V."/>
            <person name="Nash W.E."/>
            <person name="Warren W."/>
            <person name="Chinwalla A."/>
            <person name="Mardis E.R."/>
            <person name="Wilson R.K."/>
        </authorList>
    </citation>
    <scope>NUCLEOTIDE SEQUENCE [LARGE SCALE GENOMIC DNA]</scope>
    <source>
        <strain evidence="2 3">ATCC 23970</strain>
    </source>
</reference>
<comment type="caution">
    <text evidence="2">The sequence shown here is derived from an EMBL/GenBank/DDBJ whole genome shotgun (WGS) entry which is preliminary data.</text>
</comment>
<feature type="transmembrane region" description="Helical" evidence="1">
    <location>
        <begin position="6"/>
        <end position="28"/>
    </location>
</feature>